<name>A0A6J6IHT2_9ZZZZ</name>
<reference evidence="1" key="1">
    <citation type="submission" date="2020-05" db="EMBL/GenBank/DDBJ databases">
        <authorList>
            <person name="Chiriac C."/>
            <person name="Salcher M."/>
            <person name="Ghai R."/>
            <person name="Kavagutti S V."/>
        </authorList>
    </citation>
    <scope>NUCLEOTIDE SEQUENCE</scope>
</reference>
<evidence type="ECO:0000313" key="1">
    <source>
        <dbReference type="EMBL" id="CAB4624033.1"/>
    </source>
</evidence>
<gene>
    <name evidence="1" type="ORF">UFOPK1939_00788</name>
</gene>
<organism evidence="1">
    <name type="scientific">freshwater metagenome</name>
    <dbReference type="NCBI Taxonomy" id="449393"/>
    <lineage>
        <taxon>unclassified sequences</taxon>
        <taxon>metagenomes</taxon>
        <taxon>ecological metagenomes</taxon>
    </lineage>
</organism>
<dbReference type="AlphaFoldDB" id="A0A6J6IHT2"/>
<accession>A0A6J6IHT2</accession>
<dbReference type="EMBL" id="CAEZVF010000113">
    <property type="protein sequence ID" value="CAB4624033.1"/>
    <property type="molecule type" value="Genomic_DNA"/>
</dbReference>
<protein>
    <submittedName>
        <fullName evidence="1">Unannotated protein</fullName>
    </submittedName>
</protein>
<proteinExistence type="predicted"/>
<sequence length="37" mass="4284">MSQAIVDILGHDKALRSRFPSFAFPLRMTERYPEGFV</sequence>